<evidence type="ECO:0000313" key="3">
    <source>
        <dbReference type="Proteomes" id="UP000284702"/>
    </source>
</evidence>
<feature type="region of interest" description="Disordered" evidence="1">
    <location>
        <begin position="292"/>
        <end position="316"/>
    </location>
</feature>
<name>A0A3R7WQR6_APHAT</name>
<comment type="caution">
    <text evidence="2">The sequence shown here is derived from an EMBL/GenBank/DDBJ whole genome shotgun (WGS) entry which is preliminary data.</text>
</comment>
<protein>
    <recommendedName>
        <fullName evidence="4">Tc1-like transposase DDE domain-containing protein</fullName>
    </recommendedName>
</protein>
<dbReference type="InterPro" id="IPR036397">
    <property type="entry name" value="RNaseH_sf"/>
</dbReference>
<evidence type="ECO:0000313" key="2">
    <source>
        <dbReference type="EMBL" id="RQM29318.1"/>
    </source>
</evidence>
<dbReference type="VEuPathDB" id="FungiDB:H257_09089"/>
<gene>
    <name evidence="2" type="ORF">B5M09_011773</name>
</gene>
<dbReference type="PANTHER" id="PTHR33939">
    <property type="entry name" value="PROTEIN CBG22215"/>
    <property type="match status" value="1"/>
</dbReference>
<keyword evidence="3" id="KW-1185">Reference proteome</keyword>
<evidence type="ECO:0000256" key="1">
    <source>
        <dbReference type="SAM" id="MobiDB-lite"/>
    </source>
</evidence>
<dbReference type="GO" id="GO:0003676">
    <property type="term" value="F:nucleic acid binding"/>
    <property type="evidence" value="ECO:0007669"/>
    <property type="project" value="InterPro"/>
</dbReference>
<dbReference type="EMBL" id="MZMZ02001445">
    <property type="protein sequence ID" value="RQM29318.1"/>
    <property type="molecule type" value="Genomic_DNA"/>
</dbReference>
<organism evidence="2 3">
    <name type="scientific">Aphanomyces astaci</name>
    <name type="common">Crayfish plague agent</name>
    <dbReference type="NCBI Taxonomy" id="112090"/>
    <lineage>
        <taxon>Eukaryota</taxon>
        <taxon>Sar</taxon>
        <taxon>Stramenopiles</taxon>
        <taxon>Oomycota</taxon>
        <taxon>Saprolegniomycetes</taxon>
        <taxon>Saprolegniales</taxon>
        <taxon>Verrucalvaceae</taxon>
        <taxon>Aphanomyces</taxon>
    </lineage>
</organism>
<dbReference type="AlphaFoldDB" id="A0A3R7WQR6"/>
<dbReference type="PANTHER" id="PTHR33939:SF1">
    <property type="entry name" value="DUF4371 DOMAIN-CONTAINING PROTEIN"/>
    <property type="match status" value="1"/>
</dbReference>
<dbReference type="VEuPathDB" id="FungiDB:H257_09090"/>
<evidence type="ECO:0008006" key="4">
    <source>
        <dbReference type="Google" id="ProtNLM"/>
    </source>
</evidence>
<proteinExistence type="predicted"/>
<reference evidence="2" key="1">
    <citation type="submission" date="2018-07" db="EMBL/GenBank/DDBJ databases">
        <title>Annotation of Aphanomyces astaci genome assembly.</title>
        <authorList>
            <person name="Studholme D.J."/>
        </authorList>
    </citation>
    <scope>NUCLEOTIDE SEQUENCE [LARGE SCALE GENOMIC DNA]</scope>
    <source>
        <strain evidence="2">Pc</strain>
    </source>
</reference>
<dbReference type="Proteomes" id="UP000284702">
    <property type="component" value="Unassembled WGS sequence"/>
</dbReference>
<dbReference type="Gene3D" id="3.30.420.10">
    <property type="entry name" value="Ribonuclease H-like superfamily/Ribonuclease H"/>
    <property type="match status" value="1"/>
</dbReference>
<accession>A0A3R7WQR6</accession>
<sequence length="316" mass="35404">MLVGTFIRDRGVTRTRTVAKDVLSYLLDNKIVAVASGSPKDYASCLRSIQALLVKEGYALEKQSGPTEYRMSKAHEDARDDYVVMMVPTVTMVPRRPKNGQEVKDYHSMFNHDYFVDWFGKLLDEVEELGWSSSVVFVMDNEKHHKGKPKDTPKGTWKKDDLYQACVQYNLASVGLTDLKTTIWNTLKKHLDEHVLPVIVQMAQSRGHHVVYTAPGFSELQPIELVWANVKGTVGHAYTSTTTFRVVLERLQQAFFELDGELILSSIESSTAKLLKLDRDLREAEAGVAIVSHRESDSDTSASSECGSMRGGESDV</sequence>